<dbReference type="PROSITE" id="PS00455">
    <property type="entry name" value="AMP_BINDING"/>
    <property type="match status" value="1"/>
</dbReference>
<keyword evidence="5" id="KW-1185">Reference proteome</keyword>
<dbReference type="STRING" id="1169540.A0A0G4GIC6"/>
<dbReference type="InterPro" id="IPR036736">
    <property type="entry name" value="ACP-like_sf"/>
</dbReference>
<dbReference type="InterPro" id="IPR002372">
    <property type="entry name" value="PQQ_rpt_dom"/>
</dbReference>
<evidence type="ECO:0000259" key="3">
    <source>
        <dbReference type="Pfam" id="PF13360"/>
    </source>
</evidence>
<dbReference type="OrthoDB" id="425865at2759"/>
<dbReference type="InterPro" id="IPR011047">
    <property type="entry name" value="Quinoprotein_ADH-like_sf"/>
</dbReference>
<reference evidence="4 5" key="1">
    <citation type="submission" date="2014-11" db="EMBL/GenBank/DDBJ databases">
        <authorList>
            <person name="Zhu J."/>
            <person name="Qi W."/>
            <person name="Song R."/>
        </authorList>
    </citation>
    <scope>NUCLEOTIDE SEQUENCE [LARGE SCALE GENOMIC DNA]</scope>
</reference>
<dbReference type="PANTHER" id="PTHR44394:SF1">
    <property type="entry name" value="BETA-ALANINE-ACTIVATING ENZYME"/>
    <property type="match status" value="1"/>
</dbReference>
<feature type="domain" description="AMP-dependent synthetase/ligase" evidence="2">
    <location>
        <begin position="19"/>
        <end position="384"/>
    </location>
</feature>
<protein>
    <submittedName>
        <fullName evidence="4">Uncharacterized protein</fullName>
    </submittedName>
</protein>
<dbReference type="InterPro" id="IPR018391">
    <property type="entry name" value="PQQ_b-propeller_rpt"/>
</dbReference>
<dbReference type="AlphaFoldDB" id="A0A0G4GIC6"/>
<dbReference type="Proteomes" id="UP000041254">
    <property type="component" value="Unassembled WGS sequence"/>
</dbReference>
<dbReference type="InterPro" id="IPR015943">
    <property type="entry name" value="WD40/YVTN_repeat-like_dom_sf"/>
</dbReference>
<dbReference type="SMART" id="SM00564">
    <property type="entry name" value="PQQ"/>
    <property type="match status" value="4"/>
</dbReference>
<dbReference type="InterPro" id="IPR020845">
    <property type="entry name" value="AMP-binding_CS"/>
</dbReference>
<gene>
    <name evidence="4" type="ORF">Vbra_17848</name>
</gene>
<dbReference type="InterPro" id="IPR042099">
    <property type="entry name" value="ANL_N_sf"/>
</dbReference>
<evidence type="ECO:0000313" key="5">
    <source>
        <dbReference type="Proteomes" id="UP000041254"/>
    </source>
</evidence>
<feature type="compositionally biased region" description="Polar residues" evidence="1">
    <location>
        <begin position="668"/>
        <end position="681"/>
    </location>
</feature>
<dbReference type="InParanoid" id="A0A0G4GIC6"/>
<evidence type="ECO:0000313" key="4">
    <source>
        <dbReference type="EMBL" id="CEM29597.1"/>
    </source>
</evidence>
<dbReference type="GO" id="GO:0043041">
    <property type="term" value="P:amino acid activation for nonribosomal peptide biosynthetic process"/>
    <property type="evidence" value="ECO:0007669"/>
    <property type="project" value="TreeGrafter"/>
</dbReference>
<dbReference type="SUPFAM" id="SSF47336">
    <property type="entry name" value="ACP-like"/>
    <property type="match status" value="1"/>
</dbReference>
<evidence type="ECO:0000256" key="1">
    <source>
        <dbReference type="SAM" id="MobiDB-lite"/>
    </source>
</evidence>
<proteinExistence type="predicted"/>
<name>A0A0G4GIC6_VITBC</name>
<dbReference type="Pfam" id="PF13360">
    <property type="entry name" value="PQQ_2"/>
    <property type="match status" value="1"/>
</dbReference>
<dbReference type="Gene3D" id="3.40.50.12780">
    <property type="entry name" value="N-terminal domain of ligase-like"/>
    <property type="match status" value="1"/>
</dbReference>
<dbReference type="InterPro" id="IPR052091">
    <property type="entry name" value="Beta-ala_Activ/Resist"/>
</dbReference>
<dbReference type="SUPFAM" id="SSF56801">
    <property type="entry name" value="Acetyl-CoA synthetase-like"/>
    <property type="match status" value="1"/>
</dbReference>
<dbReference type="PANTHER" id="PTHR44394">
    <property type="entry name" value="BETA-ALANINE-ACTIVATING ENZYME"/>
    <property type="match status" value="1"/>
</dbReference>
<dbReference type="EMBL" id="CDMY01000677">
    <property type="protein sequence ID" value="CEM29597.1"/>
    <property type="molecule type" value="Genomic_DNA"/>
</dbReference>
<feature type="domain" description="Pyrrolo-quinoline quinone repeat" evidence="3">
    <location>
        <begin position="803"/>
        <end position="869"/>
    </location>
</feature>
<dbReference type="Pfam" id="PF00501">
    <property type="entry name" value="AMP-binding"/>
    <property type="match status" value="1"/>
</dbReference>
<accession>A0A0G4GIC6</accession>
<sequence>MKVELLRLSEGGGDVGSHVKPVVLLAMPRSVTYVVALMAALMTDELLVCPIDPSLPPSAVSSLLQSLHQQLRLVITTSAHIPLWQRRVSSLAPSPSLLSIDTLLGAHSHARQQASLQDGRQERTDESAVLLCTSGSTGDPKLVVLSRSALLMRARWGMDRLMVDSASVYAQRTPVGFVDHVAEILTPLLAGGCVAIAPSGLHTVDVGAFWQWLADAKVTHLTVVPTLVSMALRMVDEEDVVWPRVAATLRLVVFSGEPLVWGTAIGLWERLPTVALFNLYGLTETTGDILCFPLPFPEHPLAPPHPATPVPLGWPLTSDCLTFVASEGCLPARGTDARRQAACGWVNGPPEVEQRSAAGVEVSADVTREGELVAGGPLLAVGYWGPIGGCSDETREAFVTAKVGDGETRRVLCTGDVVERDSDGCFHFKGRVDRSIKIGGVFVSLDATERQILSLQTAADVSITEARVCTMSDLQQSTIRSKPSDSSLVAFVATLPPPGELSDNQRDAVMQLIRRAASSGGGGVIDVVLVESLPRNARNMKVSMEGLADVCVKRQTTADVQGIPSATTPPSSDDFVEVVLAVCRGVTGGAAIRPDDDLREWGWDSLTLANLAFSLNRCLSDRQDGPQVSIADLLALYLPAAPQPQPHPPQPLTPRTIAERLLLPRQQQLAHHNTDTDTAQRSGAYARPVGDQNGRLPVHMNVESGATAKLEWSVYLESCVDAPCAVVTASQLSAAGVYQTPSMDRLFGCGWAVYAGSHSGVLAAISCSSGEAIWTRRLSGRIVSQPLAFTLTDAPRSPSRLGLLVSTYDGSVVCLDGLTGELWWVTQLAGHIKASPRILDGTIVAATYDGALELIDADAGALLHRFQPSGLVQQSDEGSGQPAKRRKRNTEGKSSAAVPLGGFSDAPEVDQETKRMYVATLGGWVARIDLLSTSDEGRQQVRMAQRWARQLDGPCFARPLLCRSASGGLLLVVCTGGGSVYGVAEADGELMWRTTVPLPPSTDESTAILPAIFASPVSPLLSSDGRSAAIICARDGSLHRVDVGSGAVGPCGRLQGGRLLSHNVKAVTLGEGGRLGVVACAEGGWVGVFDVVGCRSAWHVFLPSFFSGAAESTEVSEVDVYESYSGGEVVSVESAPGRPCVSRVLLGCRDNCLHCFRCT</sequence>
<feature type="region of interest" description="Disordered" evidence="1">
    <location>
        <begin position="871"/>
        <end position="905"/>
    </location>
</feature>
<dbReference type="SUPFAM" id="SSF50998">
    <property type="entry name" value="Quinoprotein alcohol dehydrogenase-like"/>
    <property type="match status" value="1"/>
</dbReference>
<organism evidence="4 5">
    <name type="scientific">Vitrella brassicaformis (strain CCMP3155)</name>
    <dbReference type="NCBI Taxonomy" id="1169540"/>
    <lineage>
        <taxon>Eukaryota</taxon>
        <taxon>Sar</taxon>
        <taxon>Alveolata</taxon>
        <taxon>Colpodellida</taxon>
        <taxon>Vitrellaceae</taxon>
        <taxon>Vitrella</taxon>
    </lineage>
</organism>
<feature type="region of interest" description="Disordered" evidence="1">
    <location>
        <begin position="668"/>
        <end position="691"/>
    </location>
</feature>
<evidence type="ECO:0000259" key="2">
    <source>
        <dbReference type="Pfam" id="PF00501"/>
    </source>
</evidence>
<dbReference type="InterPro" id="IPR000873">
    <property type="entry name" value="AMP-dep_synth/lig_dom"/>
</dbReference>
<dbReference type="Gene3D" id="2.130.10.10">
    <property type="entry name" value="YVTN repeat-like/Quinoprotein amine dehydrogenase"/>
    <property type="match status" value="2"/>
</dbReference>
<dbReference type="VEuPathDB" id="CryptoDB:Vbra_17848"/>